<reference evidence="1" key="1">
    <citation type="submission" date="2020-09" db="EMBL/GenBank/DDBJ databases">
        <title>Comparative genome analyses of four rice-infecting Rhizoctonia solani isolates reveal extensive enrichment of homogalacturonan modification genes.</title>
        <authorList>
            <person name="Lee D.-Y."/>
            <person name="Jeon J."/>
            <person name="Kim K.-T."/>
            <person name="Cheong K."/>
            <person name="Song H."/>
            <person name="Choi G."/>
            <person name="Ko J."/>
            <person name="Opiyo S.O."/>
            <person name="Zuo S."/>
            <person name="Madhav S."/>
            <person name="Lee Y.-H."/>
            <person name="Wang G.-L."/>
        </authorList>
    </citation>
    <scope>NUCLEOTIDE SEQUENCE</scope>
    <source>
        <strain evidence="1">AG1-IA B2</strain>
    </source>
</reference>
<organism evidence="1 2">
    <name type="scientific">Rhizoctonia solani</name>
    <dbReference type="NCBI Taxonomy" id="456999"/>
    <lineage>
        <taxon>Eukaryota</taxon>
        <taxon>Fungi</taxon>
        <taxon>Dikarya</taxon>
        <taxon>Basidiomycota</taxon>
        <taxon>Agaricomycotina</taxon>
        <taxon>Agaricomycetes</taxon>
        <taxon>Cantharellales</taxon>
        <taxon>Ceratobasidiaceae</taxon>
        <taxon>Rhizoctonia</taxon>
    </lineage>
</organism>
<protein>
    <recommendedName>
        <fullName evidence="3">RNase H type-1 domain-containing protein</fullName>
    </recommendedName>
</protein>
<evidence type="ECO:0000313" key="2">
    <source>
        <dbReference type="Proteomes" id="UP000614334"/>
    </source>
</evidence>
<comment type="caution">
    <text evidence="1">The sequence shown here is derived from an EMBL/GenBank/DDBJ whole genome shotgun (WGS) entry which is preliminary data.</text>
</comment>
<dbReference type="SUPFAM" id="SSF53098">
    <property type="entry name" value="Ribonuclease H-like"/>
    <property type="match status" value="1"/>
</dbReference>
<name>A0A8H7I560_9AGAM</name>
<sequence>MHIALARLSRNASTRLSTLPPCLEVAQRLPRKWDTHNPNRPDCLRSKTKTRVSPIVHLVGLSHPKCKNIIPYLVPPWEAPHSWGNCLKSYPPPKHLSRNSRKEFAKKLRRQITALTTNKSVVCFTNGSKRVVNGCCRVGIGFTIQHHGVEINHNLANLGPRFKVFDAKMLALALALKTAASQARRLNSHSIILFADNQAAVSLITSLDKDPGQFASIAFRKAANKFLTKLPRTG</sequence>
<dbReference type="GO" id="GO:0003676">
    <property type="term" value="F:nucleic acid binding"/>
    <property type="evidence" value="ECO:0007669"/>
    <property type="project" value="InterPro"/>
</dbReference>
<evidence type="ECO:0000313" key="1">
    <source>
        <dbReference type="EMBL" id="KAF8750080.1"/>
    </source>
</evidence>
<dbReference type="AlphaFoldDB" id="A0A8H7I560"/>
<evidence type="ECO:0008006" key="3">
    <source>
        <dbReference type="Google" id="ProtNLM"/>
    </source>
</evidence>
<dbReference type="Proteomes" id="UP000614334">
    <property type="component" value="Unassembled WGS sequence"/>
</dbReference>
<dbReference type="InterPro" id="IPR036397">
    <property type="entry name" value="RNaseH_sf"/>
</dbReference>
<gene>
    <name evidence="1" type="ORF">RHS01_09518</name>
</gene>
<proteinExistence type="predicted"/>
<dbReference type="InterPro" id="IPR012337">
    <property type="entry name" value="RNaseH-like_sf"/>
</dbReference>
<dbReference type="Gene3D" id="3.30.420.10">
    <property type="entry name" value="Ribonuclease H-like superfamily/Ribonuclease H"/>
    <property type="match status" value="1"/>
</dbReference>
<accession>A0A8H7I560</accession>
<dbReference type="EMBL" id="JACYCF010000022">
    <property type="protein sequence ID" value="KAF8750080.1"/>
    <property type="molecule type" value="Genomic_DNA"/>
</dbReference>